<dbReference type="Proteomes" id="UP000355283">
    <property type="component" value="Unassembled WGS sequence"/>
</dbReference>
<dbReference type="SUPFAM" id="SSF81383">
    <property type="entry name" value="F-box domain"/>
    <property type="match status" value="1"/>
</dbReference>
<proteinExistence type="predicted"/>
<accession>A0A4D9DC05</accession>
<keyword evidence="3" id="KW-1185">Reference proteome</keyword>
<reference evidence="2 3" key="1">
    <citation type="submission" date="2019-01" db="EMBL/GenBank/DDBJ databases">
        <title>Nuclear Genome Assembly of the Microalgal Biofuel strain Nannochloropsis salina CCMP1776.</title>
        <authorList>
            <person name="Hovde B."/>
        </authorList>
    </citation>
    <scope>NUCLEOTIDE SEQUENCE [LARGE SCALE GENOMIC DNA]</scope>
    <source>
        <strain evidence="2 3">CCMP1776</strain>
    </source>
</reference>
<comment type="caution">
    <text evidence="2">The sequence shown here is derived from an EMBL/GenBank/DDBJ whole genome shotgun (WGS) entry which is preliminary data.</text>
</comment>
<sequence>MTNIGDQEQVCGTLASDKDVDRKLWGMRPPSSTSWARLSGAADLLSTIFRFLQLRELNAIACCGSHACMLVARDEDVWKEIALRMWGRMVDAREEVVDKEASFMGVPLNKVSLPPSLPPSLMGFKEAVKTMASSWPTEWDVAEMASEGLHKISILTPPSMLPSTKTTRVVYAGPQLGRDRAIRADRPFPLRFPMRGEEREEEEGGGGGEEGEGEGGEGEKGRRRRRWRCEGAWEGGREGGLA</sequence>
<gene>
    <name evidence="2" type="ORF">NSK_001283</name>
</gene>
<evidence type="ECO:0008006" key="4">
    <source>
        <dbReference type="Google" id="ProtNLM"/>
    </source>
</evidence>
<feature type="region of interest" description="Disordered" evidence="1">
    <location>
        <begin position="193"/>
        <end position="242"/>
    </location>
</feature>
<feature type="compositionally biased region" description="Basic and acidic residues" evidence="1">
    <location>
        <begin position="228"/>
        <end position="242"/>
    </location>
</feature>
<evidence type="ECO:0000256" key="1">
    <source>
        <dbReference type="SAM" id="MobiDB-lite"/>
    </source>
</evidence>
<dbReference type="AlphaFoldDB" id="A0A4D9DC05"/>
<feature type="compositionally biased region" description="Acidic residues" evidence="1">
    <location>
        <begin position="199"/>
        <end position="216"/>
    </location>
</feature>
<dbReference type="EMBL" id="SDOX01000005">
    <property type="protein sequence ID" value="TFJ87937.1"/>
    <property type="molecule type" value="Genomic_DNA"/>
</dbReference>
<evidence type="ECO:0000313" key="3">
    <source>
        <dbReference type="Proteomes" id="UP000355283"/>
    </source>
</evidence>
<dbReference type="InterPro" id="IPR036047">
    <property type="entry name" value="F-box-like_dom_sf"/>
</dbReference>
<protein>
    <recommendedName>
        <fullName evidence="4">F-box domain-containing protein</fullName>
    </recommendedName>
</protein>
<dbReference type="OrthoDB" id="10484893at2759"/>
<organism evidence="2 3">
    <name type="scientific">Nannochloropsis salina CCMP1776</name>
    <dbReference type="NCBI Taxonomy" id="1027361"/>
    <lineage>
        <taxon>Eukaryota</taxon>
        <taxon>Sar</taxon>
        <taxon>Stramenopiles</taxon>
        <taxon>Ochrophyta</taxon>
        <taxon>Eustigmatophyceae</taxon>
        <taxon>Eustigmatales</taxon>
        <taxon>Monodopsidaceae</taxon>
        <taxon>Microchloropsis</taxon>
        <taxon>Microchloropsis salina</taxon>
    </lineage>
</organism>
<name>A0A4D9DC05_9STRA</name>
<evidence type="ECO:0000313" key="2">
    <source>
        <dbReference type="EMBL" id="TFJ87937.1"/>
    </source>
</evidence>